<evidence type="ECO:0000256" key="2">
    <source>
        <dbReference type="ARBA" id="ARBA00022692"/>
    </source>
</evidence>
<evidence type="ECO:0000256" key="8">
    <source>
        <dbReference type="RuleBase" id="RU000688"/>
    </source>
</evidence>
<dbReference type="PROSITE" id="PS50262">
    <property type="entry name" value="G_PROTEIN_RECEP_F1_2"/>
    <property type="match status" value="1"/>
</dbReference>
<sequence>MSITKPWNSSSVTMFILLGFTDHPELQALLFVTFLGIYLTTLAWNLALIFLIRGDTHLHTPMYFFLSNLSFIDICYSSAVAPKMLTGFFWEQKTISFVGCAAQFFFFVGMGLSECLLLTAMAYDRYAAISRPLLYPAIMTQGLCTRMVAGAYVGGFLSSLIQASSVFRLHFCGPNIINHFFCDLPPVLALSCSDTFLSQVVNFLVVVTVGGTSFLQLLISYGYIVSAVLKIPSAEGRWKAFNTCASHLMVVTLLFGTALFMYLRPSSTYSLGRDKVVSVFYSLVIPMLNPLIYSLRNKEIKDALWKVLERKKVFS</sequence>
<dbReference type="InterPro" id="IPR000276">
    <property type="entry name" value="GPCR_Rhodpsn"/>
</dbReference>
<accession>A0A0D9SCV2</accession>
<dbReference type="PRINTS" id="PR00245">
    <property type="entry name" value="OLFACTORYR"/>
</dbReference>
<dbReference type="OrthoDB" id="9895897at2759"/>
<keyword evidence="3 9" id="KW-1133">Transmembrane helix</keyword>
<dbReference type="GeneTree" id="ENSGT01150000286988"/>
<reference evidence="11 12" key="1">
    <citation type="submission" date="2014-03" db="EMBL/GenBank/DDBJ databases">
        <authorList>
            <person name="Warren W."/>
            <person name="Wilson R.K."/>
        </authorList>
    </citation>
    <scope>NUCLEOTIDE SEQUENCE</scope>
</reference>
<keyword evidence="12" id="KW-1185">Reference proteome</keyword>
<dbReference type="AlphaFoldDB" id="A0A0D9SCV2"/>
<dbReference type="GO" id="GO:0004984">
    <property type="term" value="F:olfactory receptor activity"/>
    <property type="evidence" value="ECO:0007669"/>
    <property type="project" value="InterPro"/>
</dbReference>
<evidence type="ECO:0000256" key="9">
    <source>
        <dbReference type="RuleBase" id="RU363047"/>
    </source>
</evidence>
<protein>
    <recommendedName>
        <fullName evidence="9">Olfactory receptor</fullName>
    </recommendedName>
</protein>
<dbReference type="STRING" id="60711.ENSCSAP00000018691"/>
<evidence type="ECO:0000256" key="7">
    <source>
        <dbReference type="ARBA" id="ARBA00023224"/>
    </source>
</evidence>
<keyword evidence="2 8" id="KW-0812">Transmembrane</keyword>
<dbReference type="PRINTS" id="PR00237">
    <property type="entry name" value="GPCRRHODOPSN"/>
</dbReference>
<dbReference type="GO" id="GO:0005886">
    <property type="term" value="C:plasma membrane"/>
    <property type="evidence" value="ECO:0007669"/>
    <property type="project" value="UniProtKB-SubCell"/>
</dbReference>
<keyword evidence="7 8" id="KW-0807">Transducer</keyword>
<keyword evidence="9" id="KW-0716">Sensory transduction</keyword>
<dbReference type="PANTHER" id="PTHR48018">
    <property type="entry name" value="OLFACTORY RECEPTOR"/>
    <property type="match status" value="1"/>
</dbReference>
<reference evidence="11" key="3">
    <citation type="submission" date="2025-09" db="UniProtKB">
        <authorList>
            <consortium name="Ensembl"/>
        </authorList>
    </citation>
    <scope>IDENTIFICATION</scope>
</reference>
<feature type="transmembrane region" description="Helical" evidence="9">
    <location>
        <begin position="63"/>
        <end position="81"/>
    </location>
</feature>
<evidence type="ECO:0000256" key="5">
    <source>
        <dbReference type="ARBA" id="ARBA00023136"/>
    </source>
</evidence>
<dbReference type="Gene3D" id="1.20.1070.10">
    <property type="entry name" value="Rhodopsin 7-helix transmembrane proteins"/>
    <property type="match status" value="1"/>
</dbReference>
<dbReference type="Ensembl" id="ENSCSAT00000019271.1">
    <property type="protein sequence ID" value="ENSCSAP00000018691.1"/>
    <property type="gene ID" value="ENSCSAG00000019181.1"/>
</dbReference>
<dbReference type="BioGRID-ORCS" id="103234933">
    <property type="hits" value="0 hits in 6 CRISPR screens"/>
</dbReference>
<dbReference type="GeneID" id="103234933"/>
<keyword evidence="5 9" id="KW-0472">Membrane</keyword>
<keyword evidence="4 8" id="KW-0297">G-protein coupled receptor</keyword>
<dbReference type="RefSeq" id="XP_007995530.1">
    <property type="nucleotide sequence ID" value="XM_007997339.3"/>
</dbReference>
<dbReference type="GO" id="GO:0004930">
    <property type="term" value="F:G protein-coupled receptor activity"/>
    <property type="evidence" value="ECO:0007669"/>
    <property type="project" value="UniProtKB-KW"/>
</dbReference>
<feature type="domain" description="G-protein coupled receptors family 1 profile" evidence="10">
    <location>
        <begin position="44"/>
        <end position="293"/>
    </location>
</feature>
<comment type="similarity">
    <text evidence="8">Belongs to the G-protein coupled receptor 1 family.</text>
</comment>
<dbReference type="InterPro" id="IPR017452">
    <property type="entry name" value="GPCR_Rhodpsn_7TM"/>
</dbReference>
<evidence type="ECO:0000256" key="4">
    <source>
        <dbReference type="ARBA" id="ARBA00023040"/>
    </source>
</evidence>
<feature type="transmembrane region" description="Helical" evidence="9">
    <location>
        <begin position="203"/>
        <end position="229"/>
    </location>
</feature>
<feature type="transmembrane region" description="Helical" evidence="9">
    <location>
        <begin position="28"/>
        <end position="51"/>
    </location>
</feature>
<keyword evidence="6 8" id="KW-0675">Receptor</keyword>
<dbReference type="KEGG" id="csab:103234933"/>
<evidence type="ECO:0000313" key="12">
    <source>
        <dbReference type="Proteomes" id="UP000029965"/>
    </source>
</evidence>
<dbReference type="Pfam" id="PF13853">
    <property type="entry name" value="7tm_4"/>
    <property type="match status" value="1"/>
</dbReference>
<feature type="transmembrane region" description="Helical" evidence="9">
    <location>
        <begin position="275"/>
        <end position="295"/>
    </location>
</feature>
<reference evidence="11" key="2">
    <citation type="submission" date="2025-08" db="UniProtKB">
        <authorList>
            <consortium name="Ensembl"/>
        </authorList>
    </citation>
    <scope>IDENTIFICATION</scope>
</reference>
<dbReference type="eggNOG" id="ENOG502SMFV">
    <property type="taxonomic scope" value="Eukaryota"/>
</dbReference>
<keyword evidence="9" id="KW-1003">Cell membrane</keyword>
<dbReference type="Proteomes" id="UP000029965">
    <property type="component" value="Chromosome 1"/>
</dbReference>
<dbReference type="InterPro" id="IPR000725">
    <property type="entry name" value="Olfact_rcpt"/>
</dbReference>
<dbReference type="EMBL" id="AQIB01079812">
    <property type="status" value="NOT_ANNOTATED_CDS"/>
    <property type="molecule type" value="Genomic_DNA"/>
</dbReference>
<dbReference type="FunFam" id="1.20.1070.10:FF:000003">
    <property type="entry name" value="Olfactory receptor"/>
    <property type="match status" value="1"/>
</dbReference>
<feature type="transmembrane region" description="Helical" evidence="9">
    <location>
        <begin position="143"/>
        <end position="161"/>
    </location>
</feature>
<dbReference type="OMA" id="MLTDFFQ"/>
<organism evidence="11 12">
    <name type="scientific">Chlorocebus sabaeus</name>
    <name type="common">Green monkey</name>
    <name type="synonym">Simia sabaea</name>
    <dbReference type="NCBI Taxonomy" id="60711"/>
    <lineage>
        <taxon>Eukaryota</taxon>
        <taxon>Metazoa</taxon>
        <taxon>Chordata</taxon>
        <taxon>Craniata</taxon>
        <taxon>Vertebrata</taxon>
        <taxon>Euteleostomi</taxon>
        <taxon>Mammalia</taxon>
        <taxon>Eutheria</taxon>
        <taxon>Euarchontoglires</taxon>
        <taxon>Primates</taxon>
        <taxon>Haplorrhini</taxon>
        <taxon>Catarrhini</taxon>
        <taxon>Cercopithecidae</taxon>
        <taxon>Cercopithecinae</taxon>
        <taxon>Chlorocebus</taxon>
    </lineage>
</organism>
<keyword evidence="9" id="KW-0552">Olfaction</keyword>
<evidence type="ECO:0000256" key="3">
    <source>
        <dbReference type="ARBA" id="ARBA00022989"/>
    </source>
</evidence>
<name>A0A0D9SCV2_CHLSB</name>
<feature type="transmembrane region" description="Helical" evidence="9">
    <location>
        <begin position="101"/>
        <end position="123"/>
    </location>
</feature>
<evidence type="ECO:0000256" key="6">
    <source>
        <dbReference type="ARBA" id="ARBA00023170"/>
    </source>
</evidence>
<dbReference type="SUPFAM" id="SSF81321">
    <property type="entry name" value="Family A G protein-coupled receptor-like"/>
    <property type="match status" value="1"/>
</dbReference>
<evidence type="ECO:0000259" key="10">
    <source>
        <dbReference type="PROSITE" id="PS50262"/>
    </source>
</evidence>
<comment type="subcellular location">
    <subcellularLocation>
        <location evidence="9">Cell membrane</location>
        <topology evidence="9">Multi-pass membrane protein</topology>
    </subcellularLocation>
    <subcellularLocation>
        <location evidence="1">Membrane</location>
        <topology evidence="1">Multi-pass membrane protein</topology>
    </subcellularLocation>
</comment>
<dbReference type="CDD" id="cd15417">
    <property type="entry name" value="7tmA_OR5A1-like"/>
    <property type="match status" value="1"/>
</dbReference>
<evidence type="ECO:0000256" key="1">
    <source>
        <dbReference type="ARBA" id="ARBA00004141"/>
    </source>
</evidence>
<feature type="transmembrane region" description="Helical" evidence="9">
    <location>
        <begin position="241"/>
        <end position="263"/>
    </location>
</feature>
<gene>
    <name evidence="11" type="primary">OR5A1</name>
</gene>
<evidence type="ECO:0000313" key="11">
    <source>
        <dbReference type="Ensembl" id="ENSCSAP00000018691.1"/>
    </source>
</evidence>
<dbReference type="PROSITE" id="PS00237">
    <property type="entry name" value="G_PROTEIN_RECEP_F1_1"/>
    <property type="match status" value="1"/>
</dbReference>
<proteinExistence type="inferred from homology"/>